<dbReference type="STRING" id="338963.Pcar_2053"/>
<dbReference type="RefSeq" id="WP_011341805.1">
    <property type="nucleotide sequence ID" value="NC_007498.2"/>
</dbReference>
<keyword evidence="2" id="KW-1185">Reference proteome</keyword>
<accession>Q3A2W3</accession>
<reference evidence="2" key="1">
    <citation type="submission" date="2005-10" db="EMBL/GenBank/DDBJ databases">
        <title>Complete sequence of Pelobacter carbinolicus DSM 2380.</title>
        <authorList>
            <person name="Copeland A."/>
            <person name="Lucas S."/>
            <person name="Lapidus A."/>
            <person name="Barry K."/>
            <person name="Detter J.C."/>
            <person name="Glavina T."/>
            <person name="Hammon N."/>
            <person name="Israni S."/>
            <person name="Pitluck S."/>
            <person name="Chertkov O."/>
            <person name="Schmutz J."/>
            <person name="Larimer F."/>
            <person name="Land M."/>
            <person name="Kyrpides N."/>
            <person name="Ivanova N."/>
            <person name="Richardson P."/>
        </authorList>
    </citation>
    <scope>NUCLEOTIDE SEQUENCE [LARGE SCALE GENOMIC DNA]</scope>
    <source>
        <strain evidence="2">DSM 2380 / NBRC 103641 / GraBd1</strain>
    </source>
</reference>
<organism evidence="1 2">
    <name type="scientific">Syntrophotalea carbinolica (strain DSM 2380 / NBRC 103641 / GraBd1)</name>
    <name type="common">Pelobacter carbinolicus</name>
    <dbReference type="NCBI Taxonomy" id="338963"/>
    <lineage>
        <taxon>Bacteria</taxon>
        <taxon>Pseudomonadati</taxon>
        <taxon>Thermodesulfobacteriota</taxon>
        <taxon>Desulfuromonadia</taxon>
        <taxon>Desulfuromonadales</taxon>
        <taxon>Syntrophotaleaceae</taxon>
        <taxon>Syntrophotalea</taxon>
    </lineage>
</organism>
<dbReference type="AlphaFoldDB" id="Q3A2W3"/>
<dbReference type="eggNOG" id="COG1721">
    <property type="taxonomic scope" value="Bacteria"/>
</dbReference>
<dbReference type="KEGG" id="pca:Pcar_2053"/>
<dbReference type="PANTHER" id="PTHR34351:SF1">
    <property type="entry name" value="SLR1927 PROTEIN"/>
    <property type="match status" value="1"/>
</dbReference>
<evidence type="ECO:0000313" key="1">
    <source>
        <dbReference type="EMBL" id="ABA89294.1"/>
    </source>
</evidence>
<evidence type="ECO:0000313" key="2">
    <source>
        <dbReference type="Proteomes" id="UP000002534"/>
    </source>
</evidence>
<reference evidence="1 2" key="2">
    <citation type="journal article" date="2012" name="BMC Genomics">
        <title>The genome of Pelobacter carbinolicus reveals surprising metabolic capabilities and physiological features.</title>
        <authorList>
            <person name="Aklujkar M."/>
            <person name="Haveman S.A."/>
            <person name="Didonato R.Jr."/>
            <person name="Chertkov O."/>
            <person name="Han C.S."/>
            <person name="Land M.L."/>
            <person name="Brown P."/>
            <person name="Lovley D.R."/>
        </authorList>
    </citation>
    <scope>NUCLEOTIDE SEQUENCE [LARGE SCALE GENOMIC DNA]</scope>
    <source>
        <strain evidence="2">DSM 2380 / NBRC 103641 / GraBd1</strain>
    </source>
</reference>
<sequence length="263" mass="29074">MYLLVSALLGFMAVSGWLGRSNLARLGIGLQLPEEIYDGVETLATLRLQNRQRWLPACLLQLSFADAQTSCPLLMRGGKTRLSLPVVFHGRGVQVVPVVRVYSTFPINFFVRSLDFPMTAEALVFPRPRSLRWPSVATVGGLQGDQTSDRGYEGDLTRIGDYRGGEPLKMIHWKISARQDQLKVKEMSSLSASPLVIEPLRLPGLNLEQRLGAACWLVKTFCRQGRSVGLKLDKLSIPPACGRQHRLRLLGALARYGSDTSSA</sequence>
<dbReference type="EMBL" id="CP000142">
    <property type="protein sequence ID" value="ABA89294.1"/>
    <property type="molecule type" value="Genomic_DNA"/>
</dbReference>
<name>Q3A2W3_SYNC1</name>
<protein>
    <submittedName>
        <fullName evidence="1">Uncharacterized protein</fullName>
    </submittedName>
</protein>
<dbReference type="PANTHER" id="PTHR34351">
    <property type="entry name" value="SLR1927 PROTEIN-RELATED"/>
    <property type="match status" value="1"/>
</dbReference>
<dbReference type="HOGENOM" id="CLU_054568_1_0_7"/>
<proteinExistence type="predicted"/>
<gene>
    <name evidence="1" type="ordered locus">Pcar_2053</name>
</gene>
<dbReference type="Proteomes" id="UP000002534">
    <property type="component" value="Chromosome"/>
</dbReference>